<evidence type="ECO:0000256" key="3">
    <source>
        <dbReference type="ARBA" id="ARBA00022989"/>
    </source>
</evidence>
<gene>
    <name evidence="6" type="ORF">WG68_06845</name>
</gene>
<reference evidence="6 7" key="1">
    <citation type="submission" date="2015-03" db="EMBL/GenBank/DDBJ databases">
        <title>Draft genome sequences of two protease-producing strains of Arsukibacterium isolated from two cold and alkaline environments.</title>
        <authorList>
            <person name="Lylloff J.E."/>
            <person name="Skov L.B."/>
            <person name="Jepsen M."/>
            <person name="Hallin P.F."/>
            <person name="Sorensen S.J."/>
            <person name="Stougaard P."/>
            <person name="Glaring M.A."/>
        </authorList>
    </citation>
    <scope>NUCLEOTIDE SEQUENCE [LARGE SCALE GENOMIC DNA]</scope>
    <source>
        <strain evidence="6 7">GCM72</strain>
    </source>
</reference>
<evidence type="ECO:0000256" key="2">
    <source>
        <dbReference type="ARBA" id="ARBA00022692"/>
    </source>
</evidence>
<dbReference type="OrthoDB" id="5555605at2"/>
<dbReference type="PANTHER" id="PTHR36985:SF1">
    <property type="entry name" value="TRANSLOCATION AND ASSEMBLY MODULE SUBUNIT TAMB"/>
    <property type="match status" value="1"/>
</dbReference>
<dbReference type="RefSeq" id="WP_046556931.1">
    <property type="nucleotide sequence ID" value="NZ_LAHO01000005.1"/>
</dbReference>
<sequence length="1248" mass="135279">MKRLLQWLNWTLLLPLLLILLLLVVLLYTAPGLKFSVWLGQKFVPELSIAEHQGSLLGGMQLTDVRWQHASNQLQLKQLQLDINNLCFLQLKLCVTALTVDGVSLTLDLPADDATAAEVTRARATDSAATAILLPFPVSVEQLALTNVELQLGTSTLRWQNFNTSIEGWGRQLQLNDSHWQQLQLELTESTDSEAAEPFRYQAPDLTDITLPLAVFINGFTLTDASLLQQDSLTPLPDLSFSLQARGQNIRLLDFQASHPQAHITATAELTTQGNYPLRARISSVLQQAPLAGQQLSVSVTGSLAELALSARSSGIINASLEGELALLTADLPVQLNLQYEPLRWPLSGDDTWQISAGELQAKGDLQQLQFSLRAGVAHSTIPQANLTASGQYRHADAALTLSQFKAATLGGNITGNAKLNLGSPLSWQTDLSLSRIQPGVFWPEFEGELNGSLQNRGQLSADGSWQTSLPQLAITGTLRDEKLAVSGDLAASYIEATAAYRFSTGQLQLQHGSNIVRLSGSLAEQWLLDAKVDINDLASSLPAATGVIAAEINVRGSQRQPDITAAISANTLSYADSRLGGLTLQAQLQLTELYQASMQLTATDGRWQDYQLEQLTLNIDGNEQQHQLNLDLQSSVSDLQLQLAGQLTNREQWQGQLLQASIGSPVGSWQLQQKLDLSYQHQQQQLALSPHCWQQGSGSLCLTDQASLSPVQLSATIALNQFDLGTLNDFAPLAVNISGELNANASAQWQQGQSPQLELTAQSASGALTRQTEPPIALTWQSLQLSAQLQDDQLTASVQSRLNEQASFNAELAVSDITAQHRPLNARISLTDFTLAFLQPLLDEYSELAAVLSADISADGTLESPMLAGQLALQQVRVKGKLAPADINDGSLHLNFKGEQAELQGDITTPDGKLSIKGDANWQQLTDWRAQLAVAGDQLKIQIPQGSLNIKPDITITASPKLTRVTGEIQIPSARLSVNELPQNAVGISDDTVILNAERQLITERQNGAMPIEANIRIMLGEKVNFEAFGLRTLLRGNLQVQQRQNRQTINGEVRLVDGTFRSYGQDLLIRQGKMNFTGPPDQPFLNVEAIRNPMNMEDNVVAGIRVTGPADRPQITIFSEPAMPQANALSYLLVGRDLDSESGSAANAVTTSLIGMSIASSGSLVGEIGEAFGVSDLTLDTAGSGDSSQVTVSGYINRNLQIKYGIGIFEPIGVFTLRYRLMQSLYLEAVSGLDNAVDLLYRFEFD</sequence>
<protein>
    <recommendedName>
        <fullName evidence="5">Translocation and assembly module TamB C-terminal domain-containing protein</fullName>
    </recommendedName>
</protein>
<evidence type="ECO:0000313" key="6">
    <source>
        <dbReference type="EMBL" id="KKO46073.1"/>
    </source>
</evidence>
<dbReference type="GO" id="GO:0005886">
    <property type="term" value="C:plasma membrane"/>
    <property type="evidence" value="ECO:0007669"/>
    <property type="project" value="InterPro"/>
</dbReference>
<dbReference type="GO" id="GO:0097347">
    <property type="term" value="C:TAM protein secretion complex"/>
    <property type="evidence" value="ECO:0007669"/>
    <property type="project" value="TreeGrafter"/>
</dbReference>
<dbReference type="EMBL" id="LAHO01000005">
    <property type="protein sequence ID" value="KKO46073.1"/>
    <property type="molecule type" value="Genomic_DNA"/>
</dbReference>
<dbReference type="Pfam" id="PF04357">
    <property type="entry name" value="TamB"/>
    <property type="match status" value="1"/>
</dbReference>
<comment type="subcellular location">
    <subcellularLocation>
        <location evidence="1">Membrane</location>
        <topology evidence="1">Single-pass membrane protein</topology>
    </subcellularLocation>
</comment>
<organism evidence="6 7">
    <name type="scientific">Arsukibacterium ikkense</name>
    <dbReference type="NCBI Taxonomy" id="336831"/>
    <lineage>
        <taxon>Bacteria</taxon>
        <taxon>Pseudomonadati</taxon>
        <taxon>Pseudomonadota</taxon>
        <taxon>Gammaproteobacteria</taxon>
        <taxon>Chromatiales</taxon>
        <taxon>Chromatiaceae</taxon>
        <taxon>Arsukibacterium</taxon>
    </lineage>
</organism>
<keyword evidence="7" id="KW-1185">Reference proteome</keyword>
<dbReference type="InterPro" id="IPR007452">
    <property type="entry name" value="TamB_C"/>
</dbReference>
<dbReference type="Proteomes" id="UP000034228">
    <property type="component" value="Unassembled WGS sequence"/>
</dbReference>
<evidence type="ECO:0000256" key="1">
    <source>
        <dbReference type="ARBA" id="ARBA00004167"/>
    </source>
</evidence>
<keyword evidence="4" id="KW-0472">Membrane</keyword>
<keyword evidence="3" id="KW-1133">Transmembrane helix</keyword>
<name>A0A0M2VAA8_9GAMM</name>
<dbReference type="AlphaFoldDB" id="A0A0M2VAA8"/>
<dbReference type="GO" id="GO:0009306">
    <property type="term" value="P:protein secretion"/>
    <property type="evidence" value="ECO:0007669"/>
    <property type="project" value="InterPro"/>
</dbReference>
<dbReference type="STRING" id="336831.WG68_06845"/>
<dbReference type="PANTHER" id="PTHR36985">
    <property type="entry name" value="TRANSLOCATION AND ASSEMBLY MODULE SUBUNIT TAMB"/>
    <property type="match status" value="1"/>
</dbReference>
<dbReference type="PATRIC" id="fig|336831.14.peg.1270"/>
<accession>A0A0M2VAA8</accession>
<evidence type="ECO:0000313" key="7">
    <source>
        <dbReference type="Proteomes" id="UP000034228"/>
    </source>
</evidence>
<proteinExistence type="predicted"/>
<evidence type="ECO:0000256" key="4">
    <source>
        <dbReference type="ARBA" id="ARBA00023136"/>
    </source>
</evidence>
<evidence type="ECO:0000259" key="5">
    <source>
        <dbReference type="Pfam" id="PF04357"/>
    </source>
</evidence>
<keyword evidence="2" id="KW-0812">Transmembrane</keyword>
<comment type="caution">
    <text evidence="6">The sequence shown here is derived from an EMBL/GenBank/DDBJ whole genome shotgun (WGS) entry which is preliminary data.</text>
</comment>
<feature type="domain" description="Translocation and assembly module TamB C-terminal" evidence="5">
    <location>
        <begin position="912"/>
        <end position="1247"/>
    </location>
</feature>